<dbReference type="Gene3D" id="1.10.150.240">
    <property type="entry name" value="Putative phosphatase, domain 2"/>
    <property type="match status" value="1"/>
</dbReference>
<dbReference type="AlphaFoldDB" id="A0A7K1Y4V5"/>
<dbReference type="NCBIfam" id="TIGR01549">
    <property type="entry name" value="HAD-SF-IA-v1"/>
    <property type="match status" value="1"/>
</dbReference>
<comment type="catalytic activity">
    <reaction evidence="1">
        <text>2-phosphoglycolate + H2O = glycolate + phosphate</text>
        <dbReference type="Rhea" id="RHEA:14369"/>
        <dbReference type="ChEBI" id="CHEBI:15377"/>
        <dbReference type="ChEBI" id="CHEBI:29805"/>
        <dbReference type="ChEBI" id="CHEBI:43474"/>
        <dbReference type="ChEBI" id="CHEBI:58033"/>
        <dbReference type="EC" id="3.1.3.18"/>
    </reaction>
</comment>
<dbReference type="InterPro" id="IPR023198">
    <property type="entry name" value="PGP-like_dom2"/>
</dbReference>
<dbReference type="GO" id="GO:0006281">
    <property type="term" value="P:DNA repair"/>
    <property type="evidence" value="ECO:0007669"/>
    <property type="project" value="TreeGrafter"/>
</dbReference>
<dbReference type="SUPFAM" id="SSF56784">
    <property type="entry name" value="HAD-like"/>
    <property type="match status" value="1"/>
</dbReference>
<accession>A0A7K1Y4V5</accession>
<keyword evidence="6" id="KW-1185">Reference proteome</keyword>
<proteinExistence type="inferred from homology"/>
<dbReference type="InterPro" id="IPR023214">
    <property type="entry name" value="HAD_sf"/>
</dbReference>
<sequence>MNQHLPKAIDGLIFDLDGTLWDASNTCTQAWNQTFKESGHGDHVLDDATIRSWSGMKVEKIFDQYLDFIPKSSQEEVLERYKHQESLFMKRYGGELFPGVKDVLRELSESFKLFIVSNCLAGYIENFISFNQLDGLFTDFESSGNTGLAKSDNINLIIERNELHYPVYIGDTVWDQEAAGKSNVPFIYAAYGFGKANRPEITIAAFDELRQLLLT</sequence>
<gene>
    <name evidence="5" type="ORF">GS399_01410</name>
</gene>
<dbReference type="SFLD" id="SFLDG01129">
    <property type="entry name" value="C1.5:_HAD__Beta-PGM__Phosphata"/>
    <property type="match status" value="1"/>
</dbReference>
<protein>
    <recommendedName>
        <fullName evidence="4">phosphoglycolate phosphatase</fullName>
        <ecNumber evidence="4">3.1.3.18</ecNumber>
    </recommendedName>
</protein>
<keyword evidence="5" id="KW-0378">Hydrolase</keyword>
<dbReference type="InterPro" id="IPR041492">
    <property type="entry name" value="HAD_2"/>
</dbReference>
<dbReference type="EC" id="3.1.3.18" evidence="4"/>
<evidence type="ECO:0000313" key="5">
    <source>
        <dbReference type="EMBL" id="MXV49613.1"/>
    </source>
</evidence>
<dbReference type="PANTHER" id="PTHR43434">
    <property type="entry name" value="PHOSPHOGLYCOLATE PHOSPHATASE"/>
    <property type="match status" value="1"/>
</dbReference>
<dbReference type="EMBL" id="WVHT01000001">
    <property type="protein sequence ID" value="MXV49613.1"/>
    <property type="molecule type" value="Genomic_DNA"/>
</dbReference>
<evidence type="ECO:0000256" key="2">
    <source>
        <dbReference type="ARBA" id="ARBA00004818"/>
    </source>
</evidence>
<name>A0A7K1Y4V5_9SPHI</name>
<dbReference type="GO" id="GO:0008967">
    <property type="term" value="F:phosphoglycolate phosphatase activity"/>
    <property type="evidence" value="ECO:0007669"/>
    <property type="project" value="UniProtKB-EC"/>
</dbReference>
<evidence type="ECO:0000256" key="4">
    <source>
        <dbReference type="ARBA" id="ARBA00013078"/>
    </source>
</evidence>
<evidence type="ECO:0000256" key="1">
    <source>
        <dbReference type="ARBA" id="ARBA00000830"/>
    </source>
</evidence>
<dbReference type="RefSeq" id="WP_160842792.1">
    <property type="nucleotide sequence ID" value="NZ_WVHT01000001.1"/>
</dbReference>
<organism evidence="5 6">
    <name type="scientific">Hufsiella arboris</name>
    <dbReference type="NCBI Taxonomy" id="2695275"/>
    <lineage>
        <taxon>Bacteria</taxon>
        <taxon>Pseudomonadati</taxon>
        <taxon>Bacteroidota</taxon>
        <taxon>Sphingobacteriia</taxon>
        <taxon>Sphingobacteriales</taxon>
        <taxon>Sphingobacteriaceae</taxon>
        <taxon>Hufsiella</taxon>
    </lineage>
</organism>
<dbReference type="Proteomes" id="UP000466586">
    <property type="component" value="Unassembled WGS sequence"/>
</dbReference>
<dbReference type="SFLD" id="SFLDS00003">
    <property type="entry name" value="Haloacid_Dehalogenase"/>
    <property type="match status" value="1"/>
</dbReference>
<dbReference type="InterPro" id="IPR050155">
    <property type="entry name" value="HAD-like_hydrolase_sf"/>
</dbReference>
<comment type="pathway">
    <text evidence="2">Organic acid metabolism; glycolate biosynthesis; glycolate from 2-phosphoglycolate: step 1/1.</text>
</comment>
<evidence type="ECO:0000313" key="6">
    <source>
        <dbReference type="Proteomes" id="UP000466586"/>
    </source>
</evidence>
<comment type="caution">
    <text evidence="5">The sequence shown here is derived from an EMBL/GenBank/DDBJ whole genome shotgun (WGS) entry which is preliminary data.</text>
</comment>
<dbReference type="PANTHER" id="PTHR43434:SF1">
    <property type="entry name" value="PHOSPHOGLYCOLATE PHOSPHATASE"/>
    <property type="match status" value="1"/>
</dbReference>
<dbReference type="InterPro" id="IPR006439">
    <property type="entry name" value="HAD-SF_hydro_IA"/>
</dbReference>
<dbReference type="Pfam" id="PF13419">
    <property type="entry name" value="HAD_2"/>
    <property type="match status" value="1"/>
</dbReference>
<dbReference type="InterPro" id="IPR036412">
    <property type="entry name" value="HAD-like_sf"/>
</dbReference>
<comment type="similarity">
    <text evidence="3">Belongs to the HAD-like hydrolase superfamily. CbbY/CbbZ/Gph/YieH family.</text>
</comment>
<evidence type="ECO:0000256" key="3">
    <source>
        <dbReference type="ARBA" id="ARBA00006171"/>
    </source>
</evidence>
<reference evidence="5 6" key="1">
    <citation type="submission" date="2019-11" db="EMBL/GenBank/DDBJ databases">
        <title>Pedobacter sp. HMF7647 Genome sequencing and assembly.</title>
        <authorList>
            <person name="Kang H."/>
            <person name="Kim H."/>
            <person name="Joh K."/>
        </authorList>
    </citation>
    <scope>NUCLEOTIDE SEQUENCE [LARGE SCALE GENOMIC DNA]</scope>
    <source>
        <strain evidence="5 6">HMF7647</strain>
    </source>
</reference>
<dbReference type="Gene3D" id="3.40.50.1000">
    <property type="entry name" value="HAD superfamily/HAD-like"/>
    <property type="match status" value="1"/>
</dbReference>